<evidence type="ECO:0000256" key="1">
    <source>
        <dbReference type="SAM" id="SignalP"/>
    </source>
</evidence>
<reference evidence="5" key="2">
    <citation type="submission" date="2016-04" db="EMBL/GenBank/DDBJ databases">
        <authorList>
            <person name="Guldener U."/>
            <person name="Guldener U."/>
        </authorList>
    </citation>
    <scope>NUCLEOTIDE SEQUENCE [LARGE SCALE GENOMIC DNA]</scope>
    <source>
        <strain evidence="5">UB2112</strain>
    </source>
</reference>
<dbReference type="EMBL" id="ULHB01000145">
    <property type="protein sequence ID" value="SYW83263.1"/>
    <property type="molecule type" value="Genomic_DNA"/>
</dbReference>
<evidence type="ECO:0000313" key="4">
    <source>
        <dbReference type="EMBL" id="SYW83263.1"/>
    </source>
</evidence>
<accession>A0A1K0G002</accession>
<dbReference type="InterPro" id="IPR057210">
    <property type="entry name" value="DUF7888"/>
</dbReference>
<feature type="signal peptide" evidence="1">
    <location>
        <begin position="1"/>
        <end position="20"/>
    </location>
</feature>
<reference evidence="3" key="1">
    <citation type="submission" date="2016-04" db="EMBL/GenBank/DDBJ databases">
        <authorList>
            <person name="Evans L.H."/>
            <person name="Alamgir A."/>
            <person name="Owens N."/>
            <person name="Weber N.D."/>
            <person name="Virtaneva K."/>
            <person name="Barbian K."/>
            <person name="Babar A."/>
            <person name="Rosenke K."/>
        </authorList>
    </citation>
    <scope>NUCLEOTIDE SEQUENCE</scope>
    <source>
        <strain evidence="3">UB2112</strain>
    </source>
</reference>
<dbReference type="Proteomes" id="UP000658997">
    <property type="component" value="Unassembled WGS sequence"/>
</dbReference>
<name>A0A1K0G002_9BASI</name>
<dbReference type="PANTHER" id="PTHR40845:SF1">
    <property type="match status" value="1"/>
</dbReference>
<dbReference type="Pfam" id="PF25411">
    <property type="entry name" value="DUF7888"/>
    <property type="match status" value="1"/>
</dbReference>
<dbReference type="Proteomes" id="UP000179920">
    <property type="component" value="Chromosome III"/>
</dbReference>
<keyword evidence="1" id="KW-0732">Signal</keyword>
<evidence type="ECO:0000259" key="2">
    <source>
        <dbReference type="Pfam" id="PF25411"/>
    </source>
</evidence>
<dbReference type="EMBL" id="LT558119">
    <property type="protein sequence ID" value="SAM77743.1"/>
    <property type="molecule type" value="Genomic_DNA"/>
</dbReference>
<evidence type="ECO:0000313" key="5">
    <source>
        <dbReference type="Proteomes" id="UP000179920"/>
    </source>
</evidence>
<evidence type="ECO:0000313" key="3">
    <source>
        <dbReference type="EMBL" id="SAM77743.1"/>
    </source>
</evidence>
<sequence>MLLPQPLLFAVLSVFGIAVAAKSSGSSSSAGRSSSSSSSSSVLNFWFAAYAYDTLSTKWPKTPVSMEEFGIHNVATMWQNRPAKAHAAVCINSRWNVKNYDNVSPAMTVVYFKKTFWKNKVLMWDCVYIWGPDQQFYSFDGVKTDRMAWALDETKCSMDNVTMDVSCL</sequence>
<protein>
    <recommendedName>
        <fullName evidence="2">DUF7888 domain-containing protein</fullName>
    </recommendedName>
</protein>
<gene>
    <name evidence="4" type="ORF">UBRO2_05154</name>
    <name evidence="3" type="ORF">UBRO_20553</name>
</gene>
<proteinExistence type="predicted"/>
<keyword evidence="6" id="KW-1185">Reference proteome</keyword>
<dbReference type="AlphaFoldDB" id="A0A1K0G002"/>
<evidence type="ECO:0000313" key="6">
    <source>
        <dbReference type="Proteomes" id="UP000658997"/>
    </source>
</evidence>
<dbReference type="PANTHER" id="PTHR40845">
    <property type="match status" value="1"/>
</dbReference>
<organism evidence="3 5">
    <name type="scientific">Ustilago bromivora</name>
    <dbReference type="NCBI Taxonomy" id="307758"/>
    <lineage>
        <taxon>Eukaryota</taxon>
        <taxon>Fungi</taxon>
        <taxon>Dikarya</taxon>
        <taxon>Basidiomycota</taxon>
        <taxon>Ustilaginomycotina</taxon>
        <taxon>Ustilaginomycetes</taxon>
        <taxon>Ustilaginales</taxon>
        <taxon>Ustilaginaceae</taxon>
        <taxon>Ustilago</taxon>
    </lineage>
</organism>
<dbReference type="OrthoDB" id="3478218at2759"/>
<feature type="chain" id="PRO_5038295934" description="DUF7888 domain-containing protein" evidence="1">
    <location>
        <begin position="21"/>
        <end position="168"/>
    </location>
</feature>
<reference evidence="4" key="3">
    <citation type="submission" date="2018-08" db="EMBL/GenBank/DDBJ databases">
        <authorList>
            <person name="Guldener U."/>
        </authorList>
    </citation>
    <scope>NUCLEOTIDE SEQUENCE</scope>
    <source>
        <strain evidence="4">UB2</strain>
    </source>
</reference>
<feature type="domain" description="DUF7888" evidence="2">
    <location>
        <begin position="66"/>
        <end position="167"/>
    </location>
</feature>